<reference evidence="11 12" key="1">
    <citation type="submission" date="2020-05" db="EMBL/GenBank/DDBJ databases">
        <title>Complete genome sequence of Deefgea sp. D17.</title>
        <authorList>
            <person name="Bae J.-W."/>
            <person name="Han J.E."/>
        </authorList>
    </citation>
    <scope>NUCLEOTIDE SEQUENCE [LARGE SCALE GENOMIC DNA]</scope>
    <source>
        <strain evidence="11 12">D17</strain>
    </source>
</reference>
<evidence type="ECO:0000256" key="8">
    <source>
        <dbReference type="SAM" id="Phobius"/>
    </source>
</evidence>
<evidence type="ECO:0000256" key="3">
    <source>
        <dbReference type="ARBA" id="ARBA00022989"/>
    </source>
</evidence>
<dbReference type="InterPro" id="IPR004089">
    <property type="entry name" value="MCPsignal_dom"/>
</dbReference>
<evidence type="ECO:0000259" key="9">
    <source>
        <dbReference type="PROSITE" id="PS50111"/>
    </source>
</evidence>
<dbReference type="GO" id="GO:0007165">
    <property type="term" value="P:signal transduction"/>
    <property type="evidence" value="ECO:0007669"/>
    <property type="project" value="UniProtKB-KW"/>
</dbReference>
<dbReference type="EMBL" id="CP054143">
    <property type="protein sequence ID" value="QKJ66237.1"/>
    <property type="molecule type" value="Genomic_DNA"/>
</dbReference>
<dbReference type="SUPFAM" id="SSF58104">
    <property type="entry name" value="Methyl-accepting chemotaxis protein (MCP) signaling domain"/>
    <property type="match status" value="1"/>
</dbReference>
<comment type="subcellular location">
    <subcellularLocation>
        <location evidence="1">Membrane</location>
        <topology evidence="1">Multi-pass membrane protein</topology>
    </subcellularLocation>
</comment>
<sequence length="542" mass="58631">MLSHITTRTKLFILSGTLLLLMALQIGFALFELNQTGDNLDSLITDRQPKIEQQHGIIENSLLIGMLLREAVMDQNNAEIDSNIRKIDELRADSSKRLEYLNEHTSSAESKQILADINATRVPLGPLYEKLYGMLRANQDLEATALLRDEYDPAYKNFLAKVEAMMASQKNKMQKTSKETQENFSYTRSLMIVSGLLATVLGLIAAIWIARSISHPLSNALREAERIAQGDLRANNDMPVTGSDEPSRLLLALQQMRASLHDMTKLIQQNAIEVGRAAQGLAESAQEVAHSAQNQSAATSGAAATLEELTVSIHHVADNAEDAAQQARTAGQTAKMGGTFVVTSAEQMTAVGEHVSQSATKMSDLERDVSEIGKMASIIRDVADQTNLLALNAAIEAARAGETGRGFAVVADEVRKLAERTTRSAHEISTMISRIQQGSSSVNQYMADSVSSVQEATLSSGSAALAINDIEQNANAVVSSISNISDSLKEQKLAGQDLAARMEKVSQMAEENGDTVLHLASTANQLSSLAEQLQSAVNRFRI</sequence>
<dbReference type="PANTHER" id="PTHR32089">
    <property type="entry name" value="METHYL-ACCEPTING CHEMOTAXIS PROTEIN MCPB"/>
    <property type="match status" value="1"/>
</dbReference>
<dbReference type="KEGG" id="dee:HQN60_05635"/>
<dbReference type="InterPro" id="IPR004090">
    <property type="entry name" value="Chemotax_Me-accpt_rcpt"/>
</dbReference>
<dbReference type="PRINTS" id="PR00260">
    <property type="entry name" value="CHEMTRNSDUCR"/>
</dbReference>
<dbReference type="PANTHER" id="PTHR32089:SF119">
    <property type="entry name" value="METHYL-ACCEPTING CHEMOTAXIS PROTEIN CTPL"/>
    <property type="match status" value="1"/>
</dbReference>
<dbReference type="InterPro" id="IPR047347">
    <property type="entry name" value="YvaQ-like_sensor"/>
</dbReference>
<dbReference type="CDD" id="cd19411">
    <property type="entry name" value="MCP2201-like_sensor"/>
    <property type="match status" value="1"/>
</dbReference>
<feature type="domain" description="HAMP" evidence="10">
    <location>
        <begin position="211"/>
        <end position="265"/>
    </location>
</feature>
<dbReference type="CDD" id="cd11386">
    <property type="entry name" value="MCP_signal"/>
    <property type="match status" value="1"/>
</dbReference>
<feature type="domain" description="Methyl-accepting transducer" evidence="9">
    <location>
        <begin position="270"/>
        <end position="506"/>
    </location>
</feature>
<keyword evidence="3 8" id="KW-1133">Transmembrane helix</keyword>
<comment type="similarity">
    <text evidence="6">Belongs to the methyl-accepting chemotaxis (MCP) protein family.</text>
</comment>
<evidence type="ECO:0000256" key="1">
    <source>
        <dbReference type="ARBA" id="ARBA00004141"/>
    </source>
</evidence>
<organism evidence="11 12">
    <name type="scientific">Deefgea piscis</name>
    <dbReference type="NCBI Taxonomy" id="2739061"/>
    <lineage>
        <taxon>Bacteria</taxon>
        <taxon>Pseudomonadati</taxon>
        <taxon>Pseudomonadota</taxon>
        <taxon>Betaproteobacteria</taxon>
        <taxon>Neisseriales</taxon>
        <taxon>Chitinibacteraceae</taxon>
        <taxon>Deefgea</taxon>
    </lineage>
</organism>
<dbReference type="Pfam" id="PF12729">
    <property type="entry name" value="4HB_MCP_1"/>
    <property type="match status" value="1"/>
</dbReference>
<evidence type="ECO:0000256" key="4">
    <source>
        <dbReference type="ARBA" id="ARBA00023136"/>
    </source>
</evidence>
<dbReference type="CDD" id="cd06225">
    <property type="entry name" value="HAMP"/>
    <property type="match status" value="1"/>
</dbReference>
<evidence type="ECO:0000313" key="12">
    <source>
        <dbReference type="Proteomes" id="UP000504844"/>
    </source>
</evidence>
<evidence type="ECO:0000256" key="5">
    <source>
        <dbReference type="ARBA" id="ARBA00023224"/>
    </source>
</evidence>
<dbReference type="GO" id="GO:0004888">
    <property type="term" value="F:transmembrane signaling receptor activity"/>
    <property type="evidence" value="ECO:0007669"/>
    <property type="project" value="InterPro"/>
</dbReference>
<dbReference type="PROSITE" id="PS50885">
    <property type="entry name" value="HAMP"/>
    <property type="match status" value="1"/>
</dbReference>
<dbReference type="GO" id="GO:0006935">
    <property type="term" value="P:chemotaxis"/>
    <property type="evidence" value="ECO:0007669"/>
    <property type="project" value="InterPro"/>
</dbReference>
<name>A0A6M8SWX6_9NEIS</name>
<dbReference type="InterPro" id="IPR024478">
    <property type="entry name" value="HlyB_4HB_MCP"/>
</dbReference>
<evidence type="ECO:0000256" key="2">
    <source>
        <dbReference type="ARBA" id="ARBA00022692"/>
    </source>
</evidence>
<keyword evidence="12" id="KW-1185">Reference proteome</keyword>
<feature type="transmembrane region" description="Helical" evidence="8">
    <location>
        <begin position="190"/>
        <end position="210"/>
    </location>
</feature>
<dbReference type="Gene3D" id="6.10.340.10">
    <property type="match status" value="1"/>
</dbReference>
<protein>
    <submittedName>
        <fullName evidence="11">Methyl-accepting chemotaxis protein</fullName>
    </submittedName>
</protein>
<keyword evidence="2 8" id="KW-0812">Transmembrane</keyword>
<dbReference type="SMART" id="SM00283">
    <property type="entry name" value="MA"/>
    <property type="match status" value="1"/>
</dbReference>
<dbReference type="GO" id="GO:0016020">
    <property type="term" value="C:membrane"/>
    <property type="evidence" value="ECO:0007669"/>
    <property type="project" value="UniProtKB-SubCell"/>
</dbReference>
<dbReference type="FunFam" id="1.10.287.950:FF:000001">
    <property type="entry name" value="Methyl-accepting chemotaxis sensory transducer"/>
    <property type="match status" value="1"/>
</dbReference>
<dbReference type="Pfam" id="PF00672">
    <property type="entry name" value="HAMP"/>
    <property type="match status" value="1"/>
</dbReference>
<evidence type="ECO:0000313" key="11">
    <source>
        <dbReference type="EMBL" id="QKJ66237.1"/>
    </source>
</evidence>
<dbReference type="RefSeq" id="WP_173532741.1">
    <property type="nucleotide sequence ID" value="NZ_CP054143.1"/>
</dbReference>
<evidence type="ECO:0000256" key="7">
    <source>
        <dbReference type="PROSITE-ProRule" id="PRU00284"/>
    </source>
</evidence>
<dbReference type="InterPro" id="IPR003660">
    <property type="entry name" value="HAMP_dom"/>
</dbReference>
<keyword evidence="4 8" id="KW-0472">Membrane</keyword>
<proteinExistence type="inferred from homology"/>
<accession>A0A6M8SWX6</accession>
<dbReference type="SMART" id="SM00304">
    <property type="entry name" value="HAMP"/>
    <property type="match status" value="2"/>
</dbReference>
<gene>
    <name evidence="11" type="ORF">HQN60_05635</name>
</gene>
<dbReference type="Gene3D" id="1.10.287.950">
    <property type="entry name" value="Methyl-accepting chemotaxis protein"/>
    <property type="match status" value="1"/>
</dbReference>
<dbReference type="Proteomes" id="UP000504844">
    <property type="component" value="Chromosome"/>
</dbReference>
<evidence type="ECO:0000256" key="6">
    <source>
        <dbReference type="ARBA" id="ARBA00029447"/>
    </source>
</evidence>
<dbReference type="Pfam" id="PF00015">
    <property type="entry name" value="MCPsignal"/>
    <property type="match status" value="1"/>
</dbReference>
<evidence type="ECO:0000259" key="10">
    <source>
        <dbReference type="PROSITE" id="PS50885"/>
    </source>
</evidence>
<dbReference type="AlphaFoldDB" id="A0A6M8SWX6"/>
<keyword evidence="5 7" id="KW-0807">Transducer</keyword>
<dbReference type="PROSITE" id="PS50111">
    <property type="entry name" value="CHEMOTAXIS_TRANSDUC_2"/>
    <property type="match status" value="1"/>
</dbReference>